<dbReference type="EMBL" id="UINC01088438">
    <property type="protein sequence ID" value="SVC38655.1"/>
    <property type="molecule type" value="Genomic_DNA"/>
</dbReference>
<dbReference type="InterPro" id="IPR036652">
    <property type="entry name" value="YjeF_N_dom_sf"/>
</dbReference>
<dbReference type="SUPFAM" id="SSF64153">
    <property type="entry name" value="YjeF N-terminal domain-like"/>
    <property type="match status" value="1"/>
</dbReference>
<organism evidence="2">
    <name type="scientific">marine metagenome</name>
    <dbReference type="NCBI Taxonomy" id="408172"/>
    <lineage>
        <taxon>unclassified sequences</taxon>
        <taxon>metagenomes</taxon>
        <taxon>ecological metagenomes</taxon>
    </lineage>
</organism>
<accession>A0A382LSB8</accession>
<sequence>MSEIFNSEEMRRFEYGQFLKKDSYSFMQKAGKRVFEFINNNFKNKKSIIVLCGPGNNGGDGFVIARYLKNHGYPVKVYIYVNKNHYKGDALKALKEFKGELKKIDFFKLQNNALIVDA</sequence>
<feature type="non-terminal residue" evidence="2">
    <location>
        <position position="118"/>
    </location>
</feature>
<evidence type="ECO:0000313" key="2">
    <source>
        <dbReference type="EMBL" id="SVC38655.1"/>
    </source>
</evidence>
<dbReference type="PROSITE" id="PS51385">
    <property type="entry name" value="YJEF_N"/>
    <property type="match status" value="1"/>
</dbReference>
<proteinExistence type="predicted"/>
<name>A0A382LSB8_9ZZZZ</name>
<dbReference type="Gene3D" id="3.40.50.10260">
    <property type="entry name" value="YjeF N-terminal domain"/>
    <property type="match status" value="1"/>
</dbReference>
<evidence type="ECO:0000259" key="1">
    <source>
        <dbReference type="PROSITE" id="PS51385"/>
    </source>
</evidence>
<reference evidence="2" key="1">
    <citation type="submission" date="2018-05" db="EMBL/GenBank/DDBJ databases">
        <authorList>
            <person name="Lanie J.A."/>
            <person name="Ng W.-L."/>
            <person name="Kazmierczak K.M."/>
            <person name="Andrzejewski T.M."/>
            <person name="Davidsen T.M."/>
            <person name="Wayne K.J."/>
            <person name="Tettelin H."/>
            <person name="Glass J.I."/>
            <person name="Rusch D."/>
            <person name="Podicherti R."/>
            <person name="Tsui H.-C.T."/>
            <person name="Winkler M.E."/>
        </authorList>
    </citation>
    <scope>NUCLEOTIDE SEQUENCE</scope>
</reference>
<gene>
    <name evidence="2" type="ORF">METZ01_LOCUS291509</name>
</gene>
<dbReference type="InterPro" id="IPR004443">
    <property type="entry name" value="YjeF_N_dom"/>
</dbReference>
<feature type="domain" description="YjeF N-terminal" evidence="1">
    <location>
        <begin position="5"/>
        <end position="118"/>
    </location>
</feature>
<protein>
    <recommendedName>
        <fullName evidence="1">YjeF N-terminal domain-containing protein</fullName>
    </recommendedName>
</protein>
<dbReference type="AlphaFoldDB" id="A0A382LSB8"/>
<dbReference type="Pfam" id="PF03853">
    <property type="entry name" value="YjeF_N"/>
    <property type="match status" value="1"/>
</dbReference>